<reference evidence="2 3" key="1">
    <citation type="submission" date="2019-03" db="EMBL/GenBank/DDBJ databases">
        <title>First draft genome of Liparis tanakae, snailfish: a comprehensive survey of snailfish specific genes.</title>
        <authorList>
            <person name="Kim W."/>
            <person name="Song I."/>
            <person name="Jeong J.-H."/>
            <person name="Kim D."/>
            <person name="Kim S."/>
            <person name="Ryu S."/>
            <person name="Song J.Y."/>
            <person name="Lee S.K."/>
        </authorList>
    </citation>
    <scope>NUCLEOTIDE SEQUENCE [LARGE SCALE GENOMIC DNA]</scope>
    <source>
        <tissue evidence="2">Muscle</tissue>
    </source>
</reference>
<comment type="caution">
    <text evidence="2">The sequence shown here is derived from an EMBL/GenBank/DDBJ whole genome shotgun (WGS) entry which is preliminary data.</text>
</comment>
<name>A0A4Z2J3G9_9TELE</name>
<evidence type="ECO:0000313" key="3">
    <source>
        <dbReference type="Proteomes" id="UP000314294"/>
    </source>
</evidence>
<protein>
    <submittedName>
        <fullName evidence="2">Uncharacterized protein</fullName>
    </submittedName>
</protein>
<sequence>MERGQEMERLIGPESVGEAEGAGLVLACLCPSPSLSPTFGPRCLEDLPISFSSSSSHCSSRSKMSSSYTTTHRTNKSTAEQ</sequence>
<dbReference type="Proteomes" id="UP000314294">
    <property type="component" value="Unassembled WGS sequence"/>
</dbReference>
<gene>
    <name evidence="2" type="ORF">EYF80_005639</name>
</gene>
<dbReference type="AlphaFoldDB" id="A0A4Z2J3G9"/>
<accession>A0A4Z2J3G9</accession>
<feature type="region of interest" description="Disordered" evidence="1">
    <location>
        <begin position="51"/>
        <end position="81"/>
    </location>
</feature>
<feature type="compositionally biased region" description="Polar residues" evidence="1">
    <location>
        <begin position="68"/>
        <end position="81"/>
    </location>
</feature>
<organism evidence="2 3">
    <name type="scientific">Liparis tanakae</name>
    <name type="common">Tanaka's snailfish</name>
    <dbReference type="NCBI Taxonomy" id="230148"/>
    <lineage>
        <taxon>Eukaryota</taxon>
        <taxon>Metazoa</taxon>
        <taxon>Chordata</taxon>
        <taxon>Craniata</taxon>
        <taxon>Vertebrata</taxon>
        <taxon>Euteleostomi</taxon>
        <taxon>Actinopterygii</taxon>
        <taxon>Neopterygii</taxon>
        <taxon>Teleostei</taxon>
        <taxon>Neoteleostei</taxon>
        <taxon>Acanthomorphata</taxon>
        <taxon>Eupercaria</taxon>
        <taxon>Perciformes</taxon>
        <taxon>Cottioidei</taxon>
        <taxon>Cottales</taxon>
        <taxon>Liparidae</taxon>
        <taxon>Liparis</taxon>
    </lineage>
</organism>
<proteinExistence type="predicted"/>
<evidence type="ECO:0000313" key="2">
    <source>
        <dbReference type="EMBL" id="TNN84033.1"/>
    </source>
</evidence>
<feature type="compositionally biased region" description="Low complexity" evidence="1">
    <location>
        <begin position="51"/>
        <end position="67"/>
    </location>
</feature>
<evidence type="ECO:0000256" key="1">
    <source>
        <dbReference type="SAM" id="MobiDB-lite"/>
    </source>
</evidence>
<keyword evidence="3" id="KW-1185">Reference proteome</keyword>
<dbReference type="EMBL" id="SRLO01000029">
    <property type="protein sequence ID" value="TNN84033.1"/>
    <property type="molecule type" value="Genomic_DNA"/>
</dbReference>